<evidence type="ECO:0000256" key="3">
    <source>
        <dbReference type="ARBA" id="ARBA00022842"/>
    </source>
</evidence>
<gene>
    <name evidence="4" type="ORF">J5V48_05755</name>
</gene>
<sequence length="243" mass="28141">MKFYKSINLNSIKVLSFDLDNNIYDCQSVLCAAENWFSEYLTDRYNLMPFCNDYSFWAKIKKDLLLQEPRLEDDVTLLRAKSLVIAFEYLKQPLKGGLEEAKDLVLEFIKKRSAGSVSIEVVQMLEKLKQKYRMISVSNGNLDPQILKIDHLFEYDLRPKMGVFKCKPHLDLFKECSRITKVSPHEILHIGDDPYTDVYGAICAGFNCAWLYKGYTGISNDEKHLKVLPHIQLDNILELDSLL</sequence>
<keyword evidence="3" id="KW-0460">Magnesium</keyword>
<dbReference type="InterPro" id="IPR036412">
    <property type="entry name" value="HAD-like_sf"/>
</dbReference>
<keyword evidence="5" id="KW-1185">Reference proteome</keyword>
<dbReference type="EMBL" id="JAGFNY010000016">
    <property type="protein sequence ID" value="MBW7570398.1"/>
    <property type="molecule type" value="Genomic_DNA"/>
</dbReference>
<dbReference type="InterPro" id="IPR051400">
    <property type="entry name" value="HAD-like_hydrolase"/>
</dbReference>
<dbReference type="Gene3D" id="3.40.50.1000">
    <property type="entry name" value="HAD superfamily/HAD-like"/>
    <property type="match status" value="1"/>
</dbReference>
<dbReference type="GO" id="GO:0016787">
    <property type="term" value="F:hydrolase activity"/>
    <property type="evidence" value="ECO:0007669"/>
    <property type="project" value="UniProtKB-KW"/>
</dbReference>
<accession>A0ABS7DGQ0</accession>
<dbReference type="RefSeq" id="WP_219937620.1">
    <property type="nucleotide sequence ID" value="NZ_JAGFNY010000016.1"/>
</dbReference>
<evidence type="ECO:0000256" key="2">
    <source>
        <dbReference type="ARBA" id="ARBA00022801"/>
    </source>
</evidence>
<evidence type="ECO:0000313" key="4">
    <source>
        <dbReference type="EMBL" id="MBW7570398.1"/>
    </source>
</evidence>
<organism evidence="4 5">
    <name type="scientific">Succinivibrio faecicola</name>
    <dbReference type="NCBI Taxonomy" id="2820300"/>
    <lineage>
        <taxon>Bacteria</taxon>
        <taxon>Pseudomonadati</taxon>
        <taxon>Pseudomonadota</taxon>
        <taxon>Gammaproteobacteria</taxon>
        <taxon>Aeromonadales</taxon>
        <taxon>Succinivibrionaceae</taxon>
        <taxon>Succinivibrio</taxon>
    </lineage>
</organism>
<dbReference type="Gene3D" id="1.20.120.1600">
    <property type="match status" value="1"/>
</dbReference>
<evidence type="ECO:0000256" key="1">
    <source>
        <dbReference type="ARBA" id="ARBA00001946"/>
    </source>
</evidence>
<name>A0ABS7DGQ0_9GAMM</name>
<keyword evidence="2 4" id="KW-0378">Hydrolase</keyword>
<dbReference type="Pfam" id="PF00702">
    <property type="entry name" value="Hydrolase"/>
    <property type="match status" value="1"/>
</dbReference>
<dbReference type="Proteomes" id="UP000731465">
    <property type="component" value="Unassembled WGS sequence"/>
</dbReference>
<reference evidence="4 5" key="1">
    <citation type="submission" date="2021-03" db="EMBL/GenBank/DDBJ databases">
        <title>Succinivibrio sp. nov. isolated from feces of cow.</title>
        <authorList>
            <person name="Choi J.-Y."/>
        </authorList>
    </citation>
    <scope>NUCLEOTIDE SEQUENCE [LARGE SCALE GENOMIC DNA]</scope>
    <source>
        <strain evidence="4 5">AGMB01872</strain>
    </source>
</reference>
<dbReference type="InterPro" id="IPR023214">
    <property type="entry name" value="HAD_sf"/>
</dbReference>
<evidence type="ECO:0000313" key="5">
    <source>
        <dbReference type="Proteomes" id="UP000731465"/>
    </source>
</evidence>
<comment type="caution">
    <text evidence="4">The sequence shown here is derived from an EMBL/GenBank/DDBJ whole genome shotgun (WGS) entry which is preliminary data.</text>
</comment>
<protein>
    <submittedName>
        <fullName evidence="4">HAD-IA family hydrolase</fullName>
    </submittedName>
</protein>
<comment type="cofactor">
    <cofactor evidence="1">
        <name>Mg(2+)</name>
        <dbReference type="ChEBI" id="CHEBI:18420"/>
    </cofactor>
</comment>
<dbReference type="PANTHER" id="PTHR46470:SF4">
    <property type="entry name" value="5-AMINO-6-(5-PHOSPHO-D-RIBITYLAMINO)URACIL PHOSPHATASE YIGB"/>
    <property type="match status" value="1"/>
</dbReference>
<dbReference type="NCBIfam" id="TIGR01549">
    <property type="entry name" value="HAD-SF-IA-v1"/>
    <property type="match status" value="1"/>
</dbReference>
<dbReference type="PANTHER" id="PTHR46470">
    <property type="entry name" value="N-ACYLNEURAMINATE-9-PHOSPHATASE"/>
    <property type="match status" value="1"/>
</dbReference>
<dbReference type="SUPFAM" id="SSF56784">
    <property type="entry name" value="HAD-like"/>
    <property type="match status" value="1"/>
</dbReference>
<dbReference type="InterPro" id="IPR006439">
    <property type="entry name" value="HAD-SF_hydro_IA"/>
</dbReference>
<proteinExistence type="predicted"/>